<comment type="similarity">
    <text evidence="1">Belongs to the terpene cyclase/mutase family.</text>
</comment>
<keyword evidence="2" id="KW-0677">Repeat</keyword>
<dbReference type="PANTHER" id="PTHR11764:SF20">
    <property type="entry name" value="LANOSTEROL SYNTHASE"/>
    <property type="match status" value="1"/>
</dbReference>
<proteinExistence type="inferred from homology"/>
<evidence type="ECO:0000313" key="4">
    <source>
        <dbReference type="EMBL" id="VAX30914.1"/>
    </source>
</evidence>
<dbReference type="InterPro" id="IPR018333">
    <property type="entry name" value="Squalene_cyclase"/>
</dbReference>
<keyword evidence="4" id="KW-0413">Isomerase</keyword>
<dbReference type="Pfam" id="PF13243">
    <property type="entry name" value="SQHop_cyclase_C"/>
    <property type="match status" value="1"/>
</dbReference>
<dbReference type="GO" id="GO:0016104">
    <property type="term" value="P:triterpenoid biosynthetic process"/>
    <property type="evidence" value="ECO:0007669"/>
    <property type="project" value="InterPro"/>
</dbReference>
<dbReference type="EMBL" id="UOGG01000134">
    <property type="protein sequence ID" value="VAX30914.1"/>
    <property type="molecule type" value="Genomic_DNA"/>
</dbReference>
<dbReference type="InterPro" id="IPR008930">
    <property type="entry name" value="Terpenoid_cyclase/PrenylTrfase"/>
</dbReference>
<sequence>MKATGWLKNCQNEDGGWGETCLSYAQPELRGQGVSTASQTAWAVLGLVAGGEAESLAAKKGVEFLLKTQNAEGTWFEAEFTGTGFPEHFFIKYHMYQHFFPLMALSRYRKALQEERDG</sequence>
<dbReference type="SUPFAM" id="SSF48239">
    <property type="entry name" value="Terpenoid cyclases/Protein prenyltransferases"/>
    <property type="match status" value="1"/>
</dbReference>
<organism evidence="4">
    <name type="scientific">hydrothermal vent metagenome</name>
    <dbReference type="NCBI Taxonomy" id="652676"/>
    <lineage>
        <taxon>unclassified sequences</taxon>
        <taxon>metagenomes</taxon>
        <taxon>ecological metagenomes</taxon>
    </lineage>
</organism>
<dbReference type="EC" id="5.4.99.17" evidence="4"/>
<name>A0A3B1D420_9ZZZZ</name>
<dbReference type="Gene3D" id="1.50.10.20">
    <property type="match status" value="1"/>
</dbReference>
<dbReference type="GO" id="GO:0016829">
    <property type="term" value="F:lyase activity"/>
    <property type="evidence" value="ECO:0007669"/>
    <property type="project" value="UniProtKB-KW"/>
</dbReference>
<keyword evidence="4" id="KW-0456">Lyase</keyword>
<accession>A0A3B1D420</accession>
<dbReference type="EC" id="4.2.1.129" evidence="4"/>
<dbReference type="AlphaFoldDB" id="A0A3B1D420"/>
<evidence type="ECO:0000256" key="1">
    <source>
        <dbReference type="ARBA" id="ARBA00009755"/>
    </source>
</evidence>
<dbReference type="PANTHER" id="PTHR11764">
    <property type="entry name" value="TERPENE CYCLASE/MUTASE FAMILY MEMBER"/>
    <property type="match status" value="1"/>
</dbReference>
<dbReference type="InterPro" id="IPR032696">
    <property type="entry name" value="SQ_cyclase_C"/>
</dbReference>
<dbReference type="GO" id="GO:0005811">
    <property type="term" value="C:lipid droplet"/>
    <property type="evidence" value="ECO:0007669"/>
    <property type="project" value="InterPro"/>
</dbReference>
<gene>
    <name evidence="4" type="ORF">MNBD_NITROSPINAE05-480</name>
</gene>
<feature type="domain" description="Squalene cyclase C-terminal" evidence="3">
    <location>
        <begin position="2"/>
        <end position="110"/>
    </location>
</feature>
<dbReference type="GO" id="GO:0051007">
    <property type="term" value="F:squalene-hopene cyclase activity"/>
    <property type="evidence" value="ECO:0007669"/>
    <property type="project" value="UniProtKB-EC"/>
</dbReference>
<protein>
    <submittedName>
        <fullName evidence="4">Squalene---hopene cyclase @ Squalene---hopanol cyclase</fullName>
        <ecNumber evidence="4">4.2.1.129</ecNumber>
        <ecNumber evidence="4">5.4.99.17</ecNumber>
    </submittedName>
</protein>
<reference evidence="4" key="1">
    <citation type="submission" date="2018-06" db="EMBL/GenBank/DDBJ databases">
        <authorList>
            <person name="Zhirakovskaya E."/>
        </authorList>
    </citation>
    <scope>NUCLEOTIDE SEQUENCE</scope>
</reference>
<evidence type="ECO:0000259" key="3">
    <source>
        <dbReference type="Pfam" id="PF13243"/>
    </source>
</evidence>
<evidence type="ECO:0000256" key="2">
    <source>
        <dbReference type="ARBA" id="ARBA00022737"/>
    </source>
</evidence>